<dbReference type="OrthoDB" id="9794370at2"/>
<protein>
    <submittedName>
        <fullName evidence="8">Response regulator</fullName>
    </submittedName>
</protein>
<evidence type="ECO:0000313" key="8">
    <source>
        <dbReference type="EMBL" id="NBC71335.1"/>
    </source>
</evidence>
<dbReference type="Pfam" id="PF00072">
    <property type="entry name" value="Response_reg"/>
    <property type="match status" value="1"/>
</dbReference>
<dbReference type="AlphaFoldDB" id="A0A7X4YRV5"/>
<reference evidence="8 9" key="1">
    <citation type="submission" date="2020-01" db="EMBL/GenBank/DDBJ databases">
        <title>Paenibacillus soybeanensis sp. nov. isolated from the nodules of soybean (Glycine max(L.) Merr).</title>
        <authorList>
            <person name="Wang H."/>
        </authorList>
    </citation>
    <scope>NUCLEOTIDE SEQUENCE [LARGE SCALE GENOMIC DNA]</scope>
    <source>
        <strain evidence="8 9">DSM 23054</strain>
    </source>
</reference>
<evidence type="ECO:0000256" key="2">
    <source>
        <dbReference type="ARBA" id="ARBA00023125"/>
    </source>
</evidence>
<feature type="domain" description="Response regulatory" evidence="7">
    <location>
        <begin position="3"/>
        <end position="120"/>
    </location>
</feature>
<dbReference type="InterPro" id="IPR020449">
    <property type="entry name" value="Tscrpt_reg_AraC-type_HTH"/>
</dbReference>
<feature type="modified residue" description="4-aspartylphosphate" evidence="4">
    <location>
        <position position="55"/>
    </location>
</feature>
<dbReference type="RefSeq" id="WP_161701202.1">
    <property type="nucleotide sequence ID" value="NZ_JAAAMU010000011.1"/>
</dbReference>
<dbReference type="Gene3D" id="1.10.10.60">
    <property type="entry name" value="Homeodomain-like"/>
    <property type="match status" value="2"/>
</dbReference>
<dbReference type="GO" id="GO:0003700">
    <property type="term" value="F:DNA-binding transcription factor activity"/>
    <property type="evidence" value="ECO:0007669"/>
    <property type="project" value="InterPro"/>
</dbReference>
<dbReference type="Pfam" id="PF12833">
    <property type="entry name" value="HTH_18"/>
    <property type="match status" value="1"/>
</dbReference>
<dbReference type="Pfam" id="PF17853">
    <property type="entry name" value="GGDEF_2"/>
    <property type="match status" value="1"/>
</dbReference>
<dbReference type="SMART" id="SM00342">
    <property type="entry name" value="HTH_ARAC"/>
    <property type="match status" value="1"/>
</dbReference>
<dbReference type="InterPro" id="IPR009057">
    <property type="entry name" value="Homeodomain-like_sf"/>
</dbReference>
<keyword evidence="4" id="KW-0597">Phosphoprotein</keyword>
<dbReference type="SUPFAM" id="SSF52172">
    <property type="entry name" value="CheY-like"/>
    <property type="match status" value="1"/>
</dbReference>
<evidence type="ECO:0000256" key="1">
    <source>
        <dbReference type="ARBA" id="ARBA00023015"/>
    </source>
</evidence>
<dbReference type="EMBL" id="JAAAMU010000011">
    <property type="protein sequence ID" value="NBC71335.1"/>
    <property type="molecule type" value="Genomic_DNA"/>
</dbReference>
<evidence type="ECO:0000313" key="9">
    <source>
        <dbReference type="Proteomes" id="UP000558113"/>
    </source>
</evidence>
<dbReference type="InterPro" id="IPR011006">
    <property type="entry name" value="CheY-like_superfamily"/>
</dbReference>
<dbReference type="InterPro" id="IPR001789">
    <property type="entry name" value="Sig_transdc_resp-reg_receiver"/>
</dbReference>
<sequence>MYRLLIADDEALEREGLEWIVNRMLPDTFEILHAENGRRAIEQAEERRPHIVLMDVQMPGIQGLEALREIRALLPGVKLVLVTAFDSFAYAQEAISLGVSEYIVKPASRDQVAALLARLAAELDREKAKRSEQLELMNRLSTVQPLIENELALILMVDQVLDASPEQLAEWMDFPLIDCRCIVIAFSGHDLSQTRKPLYETIRRQAKAQGSCIVSSILEHHAALFLRKPVQAADDWHEEPIRFAEKLAEAARALLGSAPSIGIGTLRSGAEGLRRSYFKAVFASTYARQEGNVCVFDDLREGGGMELPDPELTEARQQGYVLSALRRIRELREEQTVTVMDRAVSYISQRYTEDISLEDAADHVHLNPFYFSKVFKQHIGANFIDYVTGLRIDKAKRLLEEGQLILKEVCYEVGYNDPNYFSRVFKKVTGVTPSEYRSQLR</sequence>
<dbReference type="InterPro" id="IPR018062">
    <property type="entry name" value="HTH_AraC-typ_CS"/>
</dbReference>
<dbReference type="Gene3D" id="3.40.50.2300">
    <property type="match status" value="1"/>
</dbReference>
<evidence type="ECO:0000256" key="3">
    <source>
        <dbReference type="ARBA" id="ARBA00023163"/>
    </source>
</evidence>
<accession>A0A7X4YRV5</accession>
<dbReference type="GO" id="GO:0043565">
    <property type="term" value="F:sequence-specific DNA binding"/>
    <property type="evidence" value="ECO:0007669"/>
    <property type="project" value="InterPro"/>
</dbReference>
<name>A0A7X4YRV5_9BACL</name>
<dbReference type="PANTHER" id="PTHR43280:SF2">
    <property type="entry name" value="HTH-TYPE TRANSCRIPTIONAL REGULATOR EXSA"/>
    <property type="match status" value="1"/>
</dbReference>
<comment type="caution">
    <text evidence="8">The sequence shown here is derived from an EMBL/GenBank/DDBJ whole genome shotgun (WGS) entry which is preliminary data.</text>
</comment>
<dbReference type="PANTHER" id="PTHR43280">
    <property type="entry name" value="ARAC-FAMILY TRANSCRIPTIONAL REGULATOR"/>
    <property type="match status" value="1"/>
</dbReference>
<keyword evidence="1" id="KW-0805">Transcription regulation</keyword>
<dbReference type="PRINTS" id="PR00032">
    <property type="entry name" value="HTHARAC"/>
</dbReference>
<dbReference type="PROSITE" id="PS01124">
    <property type="entry name" value="HTH_ARAC_FAMILY_2"/>
    <property type="match status" value="1"/>
</dbReference>
<keyword evidence="5" id="KW-0175">Coiled coil</keyword>
<evidence type="ECO:0000259" key="7">
    <source>
        <dbReference type="PROSITE" id="PS50110"/>
    </source>
</evidence>
<evidence type="ECO:0000259" key="6">
    <source>
        <dbReference type="PROSITE" id="PS01124"/>
    </source>
</evidence>
<dbReference type="CDD" id="cd17536">
    <property type="entry name" value="REC_YesN-like"/>
    <property type="match status" value="1"/>
</dbReference>
<feature type="domain" description="HTH araC/xylS-type" evidence="6">
    <location>
        <begin position="341"/>
        <end position="439"/>
    </location>
</feature>
<dbReference type="InterPro" id="IPR041522">
    <property type="entry name" value="CdaR_GGDEF"/>
</dbReference>
<gene>
    <name evidence="8" type="ORF">GT003_20255</name>
</gene>
<keyword evidence="9" id="KW-1185">Reference proteome</keyword>
<dbReference type="InterPro" id="IPR018060">
    <property type="entry name" value="HTH_AraC"/>
</dbReference>
<feature type="coiled-coil region" evidence="5">
    <location>
        <begin position="109"/>
        <end position="136"/>
    </location>
</feature>
<dbReference type="SMART" id="SM00448">
    <property type="entry name" value="REC"/>
    <property type="match status" value="1"/>
</dbReference>
<evidence type="ECO:0000256" key="5">
    <source>
        <dbReference type="SAM" id="Coils"/>
    </source>
</evidence>
<dbReference type="PROSITE" id="PS00041">
    <property type="entry name" value="HTH_ARAC_FAMILY_1"/>
    <property type="match status" value="1"/>
</dbReference>
<dbReference type="Proteomes" id="UP000558113">
    <property type="component" value="Unassembled WGS sequence"/>
</dbReference>
<evidence type="ECO:0000256" key="4">
    <source>
        <dbReference type="PROSITE-ProRule" id="PRU00169"/>
    </source>
</evidence>
<organism evidence="8 9">
    <name type="scientific">Paenibacillus sacheonensis</name>
    <dbReference type="NCBI Taxonomy" id="742054"/>
    <lineage>
        <taxon>Bacteria</taxon>
        <taxon>Bacillati</taxon>
        <taxon>Bacillota</taxon>
        <taxon>Bacilli</taxon>
        <taxon>Bacillales</taxon>
        <taxon>Paenibacillaceae</taxon>
        <taxon>Paenibacillus</taxon>
    </lineage>
</organism>
<dbReference type="SUPFAM" id="SSF46689">
    <property type="entry name" value="Homeodomain-like"/>
    <property type="match status" value="2"/>
</dbReference>
<proteinExistence type="predicted"/>
<dbReference type="PROSITE" id="PS50110">
    <property type="entry name" value="RESPONSE_REGULATORY"/>
    <property type="match status" value="1"/>
</dbReference>
<dbReference type="GO" id="GO:0000160">
    <property type="term" value="P:phosphorelay signal transduction system"/>
    <property type="evidence" value="ECO:0007669"/>
    <property type="project" value="InterPro"/>
</dbReference>
<keyword evidence="2" id="KW-0238">DNA-binding</keyword>
<keyword evidence="3" id="KW-0804">Transcription</keyword>